<protein>
    <submittedName>
        <fullName evidence="1">Uncharacterized protein</fullName>
    </submittedName>
</protein>
<evidence type="ECO:0000313" key="1">
    <source>
        <dbReference type="EMBL" id="MFD2561215.1"/>
    </source>
</evidence>
<dbReference type="Proteomes" id="UP001597319">
    <property type="component" value="Unassembled WGS sequence"/>
</dbReference>
<dbReference type="RefSeq" id="WP_378288734.1">
    <property type="nucleotide sequence ID" value="NZ_JBHULE010000002.1"/>
</dbReference>
<dbReference type="EMBL" id="JBHULE010000002">
    <property type="protein sequence ID" value="MFD2561215.1"/>
    <property type="molecule type" value="Genomic_DNA"/>
</dbReference>
<sequence>MVGQEGKFKPGDTVYDKANPEVKLIVRLYYRRIYYCKLAEDPEKKEVVFFERELLS</sequence>
<evidence type="ECO:0000313" key="2">
    <source>
        <dbReference type="Proteomes" id="UP001597319"/>
    </source>
</evidence>
<accession>A0ABW5L8X6</accession>
<gene>
    <name evidence="1" type="ORF">ACFSR1_00955</name>
</gene>
<comment type="caution">
    <text evidence="1">The sequence shown here is derived from an EMBL/GenBank/DDBJ whole genome shotgun (WGS) entry which is preliminary data.</text>
</comment>
<organism evidence="1 2">
    <name type="scientific">Aquimarina rubra</name>
    <dbReference type="NCBI Taxonomy" id="1920033"/>
    <lineage>
        <taxon>Bacteria</taxon>
        <taxon>Pseudomonadati</taxon>
        <taxon>Bacteroidota</taxon>
        <taxon>Flavobacteriia</taxon>
        <taxon>Flavobacteriales</taxon>
        <taxon>Flavobacteriaceae</taxon>
        <taxon>Aquimarina</taxon>
    </lineage>
</organism>
<reference evidence="2" key="1">
    <citation type="journal article" date="2019" name="Int. J. Syst. Evol. Microbiol.">
        <title>The Global Catalogue of Microorganisms (GCM) 10K type strain sequencing project: providing services to taxonomists for standard genome sequencing and annotation.</title>
        <authorList>
            <consortium name="The Broad Institute Genomics Platform"/>
            <consortium name="The Broad Institute Genome Sequencing Center for Infectious Disease"/>
            <person name="Wu L."/>
            <person name="Ma J."/>
        </authorList>
    </citation>
    <scope>NUCLEOTIDE SEQUENCE [LARGE SCALE GENOMIC DNA]</scope>
    <source>
        <strain evidence="2">KCTC 52274</strain>
    </source>
</reference>
<name>A0ABW5L8X6_9FLAO</name>
<proteinExistence type="predicted"/>
<keyword evidence="2" id="KW-1185">Reference proteome</keyword>